<evidence type="ECO:0000259" key="5">
    <source>
        <dbReference type="Pfam" id="PF09084"/>
    </source>
</evidence>
<gene>
    <name evidence="6" type="ORF">BJ982_005000</name>
</gene>
<dbReference type="Pfam" id="PF09084">
    <property type="entry name" value="NMT1"/>
    <property type="match status" value="1"/>
</dbReference>
<sequence length="326" mass="34137">MRRVRGAAVAAAVIALAGLTACGSDSGGSGGADGKGATLTVSVVPSAEAAMLYVARDQGFFKAEGLTVQPTLSANGPANVASVVSNSSQFGHGADTVVLLGRAKSLPLVAVAAAAGTTADPKLNNSQTLVMPKSGITRFRDLTGKSVGVVAVKNQLELFIRQLVDQDGGDSGKVRFLQLPFADMPDALTSGRVDAVTELEPFVTELESKGAVSIGSYYGMVLGDQMPYNYWFTNENYAKQNPAVVAKFTRALEKAGRYSVDHPEAVRKALTEYTGLPADRVEKVRLPDYNVKLDAGVLEKVAGMLDKYRFGAGKDSVKGAVFTPAQ</sequence>
<dbReference type="AlphaFoldDB" id="A0A7W7DBB1"/>
<evidence type="ECO:0000313" key="6">
    <source>
        <dbReference type="EMBL" id="MBB4703456.1"/>
    </source>
</evidence>
<dbReference type="PANTHER" id="PTHR30024:SF47">
    <property type="entry name" value="TAURINE-BINDING PERIPLASMIC PROTEIN"/>
    <property type="match status" value="1"/>
</dbReference>
<dbReference type="RefSeq" id="WP_184883898.1">
    <property type="nucleotide sequence ID" value="NZ_BOOV01000029.1"/>
</dbReference>
<evidence type="ECO:0000313" key="7">
    <source>
        <dbReference type="Proteomes" id="UP000542210"/>
    </source>
</evidence>
<comment type="caution">
    <text evidence="6">The sequence shown here is derived from an EMBL/GenBank/DDBJ whole genome shotgun (WGS) entry which is preliminary data.</text>
</comment>
<dbReference type="EMBL" id="JACHND010000001">
    <property type="protein sequence ID" value="MBB4703456.1"/>
    <property type="molecule type" value="Genomic_DNA"/>
</dbReference>
<evidence type="ECO:0000256" key="1">
    <source>
        <dbReference type="ARBA" id="ARBA00004418"/>
    </source>
</evidence>
<feature type="signal peptide" evidence="4">
    <location>
        <begin position="1"/>
        <end position="23"/>
    </location>
</feature>
<feature type="chain" id="PRO_5030593064" evidence="4">
    <location>
        <begin position="24"/>
        <end position="326"/>
    </location>
</feature>
<reference evidence="6 7" key="1">
    <citation type="submission" date="2020-08" db="EMBL/GenBank/DDBJ databases">
        <title>Sequencing the genomes of 1000 actinobacteria strains.</title>
        <authorList>
            <person name="Klenk H.-P."/>
        </authorList>
    </citation>
    <scope>NUCLEOTIDE SEQUENCE [LARGE SCALE GENOMIC DNA]</scope>
    <source>
        <strain evidence="6 7">DSM 45784</strain>
    </source>
</reference>
<keyword evidence="7" id="KW-1185">Reference proteome</keyword>
<evidence type="ECO:0000256" key="4">
    <source>
        <dbReference type="SAM" id="SignalP"/>
    </source>
</evidence>
<feature type="domain" description="SsuA/THI5-like" evidence="5">
    <location>
        <begin position="49"/>
        <end position="265"/>
    </location>
</feature>
<dbReference type="PANTHER" id="PTHR30024">
    <property type="entry name" value="ALIPHATIC SULFONATES-BINDING PROTEIN-RELATED"/>
    <property type="match status" value="1"/>
</dbReference>
<comment type="similarity">
    <text evidence="2">Belongs to the bacterial solute-binding protein SsuA/TauA family.</text>
</comment>
<dbReference type="InterPro" id="IPR015168">
    <property type="entry name" value="SsuA/THI5"/>
</dbReference>
<protein>
    <submittedName>
        <fullName evidence="6">NitT/TauT family transport system substrate-binding protein</fullName>
    </submittedName>
</protein>
<proteinExistence type="inferred from homology"/>
<accession>A0A7W7DBB1</accession>
<dbReference type="Proteomes" id="UP000542210">
    <property type="component" value="Unassembled WGS sequence"/>
</dbReference>
<dbReference type="Gene3D" id="3.40.190.10">
    <property type="entry name" value="Periplasmic binding protein-like II"/>
    <property type="match status" value="2"/>
</dbReference>
<organism evidence="6 7">
    <name type="scientific">Sphaerisporangium siamense</name>
    <dbReference type="NCBI Taxonomy" id="795645"/>
    <lineage>
        <taxon>Bacteria</taxon>
        <taxon>Bacillati</taxon>
        <taxon>Actinomycetota</taxon>
        <taxon>Actinomycetes</taxon>
        <taxon>Streptosporangiales</taxon>
        <taxon>Streptosporangiaceae</taxon>
        <taxon>Sphaerisporangium</taxon>
    </lineage>
</organism>
<evidence type="ECO:0000256" key="2">
    <source>
        <dbReference type="ARBA" id="ARBA00010742"/>
    </source>
</evidence>
<dbReference type="SUPFAM" id="SSF53850">
    <property type="entry name" value="Periplasmic binding protein-like II"/>
    <property type="match status" value="1"/>
</dbReference>
<evidence type="ECO:0000256" key="3">
    <source>
        <dbReference type="ARBA" id="ARBA00022729"/>
    </source>
</evidence>
<keyword evidence="3 4" id="KW-0732">Signal</keyword>
<name>A0A7W7DBB1_9ACTN</name>
<dbReference type="PROSITE" id="PS51257">
    <property type="entry name" value="PROKAR_LIPOPROTEIN"/>
    <property type="match status" value="1"/>
</dbReference>
<dbReference type="GO" id="GO:0042597">
    <property type="term" value="C:periplasmic space"/>
    <property type="evidence" value="ECO:0007669"/>
    <property type="project" value="UniProtKB-SubCell"/>
</dbReference>
<comment type="subcellular location">
    <subcellularLocation>
        <location evidence="1">Periplasm</location>
    </subcellularLocation>
</comment>